<dbReference type="InterPro" id="IPR055170">
    <property type="entry name" value="GFO_IDH_MocA-like_dom"/>
</dbReference>
<dbReference type="Pfam" id="PF22725">
    <property type="entry name" value="GFO_IDH_MocA_C3"/>
    <property type="match status" value="1"/>
</dbReference>
<evidence type="ECO:0000259" key="5">
    <source>
        <dbReference type="Pfam" id="PF22725"/>
    </source>
</evidence>
<dbReference type="InterPro" id="IPR050984">
    <property type="entry name" value="Gfo/Idh/MocA_domain"/>
</dbReference>
<dbReference type="RefSeq" id="WP_284231412.1">
    <property type="nucleotide sequence ID" value="NZ_BSUL01000001.1"/>
</dbReference>
<dbReference type="SUPFAM" id="SSF51735">
    <property type="entry name" value="NAD(P)-binding Rossmann-fold domains"/>
    <property type="match status" value="1"/>
</dbReference>
<dbReference type="InterPro" id="IPR036291">
    <property type="entry name" value="NAD(P)-bd_dom_sf"/>
</dbReference>
<comment type="similarity">
    <text evidence="1">Belongs to the Gfo/Idh/MocA family.</text>
</comment>
<evidence type="ECO:0000259" key="4">
    <source>
        <dbReference type="Pfam" id="PF01408"/>
    </source>
</evidence>
<protein>
    <submittedName>
        <fullName evidence="6">Oxidoreductase</fullName>
    </submittedName>
</protein>
<dbReference type="PANTHER" id="PTHR22604">
    <property type="entry name" value="OXIDOREDUCTASES"/>
    <property type="match status" value="1"/>
</dbReference>
<feature type="domain" description="GFO/IDH/MocA-like oxidoreductase" evidence="5">
    <location>
        <begin position="132"/>
        <end position="246"/>
    </location>
</feature>
<dbReference type="EMBL" id="BSUL01000001">
    <property type="protein sequence ID" value="GMA28118.1"/>
    <property type="molecule type" value="Genomic_DNA"/>
</dbReference>
<gene>
    <name evidence="6" type="ORF">GCM10025874_13710</name>
</gene>
<evidence type="ECO:0000256" key="3">
    <source>
        <dbReference type="ARBA" id="ARBA00023027"/>
    </source>
</evidence>
<keyword evidence="7" id="KW-1185">Reference proteome</keyword>
<keyword evidence="3" id="KW-0520">NAD</keyword>
<feature type="domain" description="Gfo/Idh/MocA-like oxidoreductase N-terminal" evidence="4">
    <location>
        <begin position="6"/>
        <end position="120"/>
    </location>
</feature>
<sequence length="328" mass="35609">MTDRIGWGILGTGHIAGVFADDLRGSGLRLAAVGSRRANAAASFAERHEVPTAHGSYEELVADADVDVVYVASPHPFHAEHAELALRAGKHVLVEKPFTLKADEAERVVELAAERGLVVLEAMWTRWLPHMVRLREILDSGLLGEVRTVIADHAQRLPQDPGHRLQDPALGGGALLDLGIYPVSFAWSVLGEPETVLAHAAFTETGVDRQTAIVLGTADGRQALLQAALDTKGSTRASVVGTDGYVEIDGAFYAPTGFTVYDSSGSVVEVFEQRVERGYRFQALEMERLIRDGGESEVLPPSESVAIMRVMDRIRERIGLRYPSEQGR</sequence>
<dbReference type="Gene3D" id="3.30.360.10">
    <property type="entry name" value="Dihydrodipicolinate Reductase, domain 2"/>
    <property type="match status" value="1"/>
</dbReference>
<evidence type="ECO:0000313" key="6">
    <source>
        <dbReference type="EMBL" id="GMA28118.1"/>
    </source>
</evidence>
<organism evidence="6 7">
    <name type="scientific">Arenivirga flava</name>
    <dbReference type="NCBI Taxonomy" id="1930060"/>
    <lineage>
        <taxon>Bacteria</taxon>
        <taxon>Bacillati</taxon>
        <taxon>Actinomycetota</taxon>
        <taxon>Actinomycetes</taxon>
        <taxon>Micrococcales</taxon>
        <taxon>Microbacteriaceae</taxon>
        <taxon>Arenivirga</taxon>
    </lineage>
</organism>
<dbReference type="SUPFAM" id="SSF55347">
    <property type="entry name" value="Glyceraldehyde-3-phosphate dehydrogenase-like, C-terminal domain"/>
    <property type="match status" value="1"/>
</dbReference>
<keyword evidence="2" id="KW-0560">Oxidoreductase</keyword>
<proteinExistence type="inferred from homology"/>
<dbReference type="Gene3D" id="3.40.50.720">
    <property type="entry name" value="NAD(P)-binding Rossmann-like Domain"/>
    <property type="match status" value="1"/>
</dbReference>
<dbReference type="InterPro" id="IPR000683">
    <property type="entry name" value="Gfo/Idh/MocA-like_OxRdtase_N"/>
</dbReference>
<dbReference type="GO" id="GO:0016491">
    <property type="term" value="F:oxidoreductase activity"/>
    <property type="evidence" value="ECO:0007669"/>
    <property type="project" value="UniProtKB-KW"/>
</dbReference>
<dbReference type="GO" id="GO:0000166">
    <property type="term" value="F:nucleotide binding"/>
    <property type="evidence" value="ECO:0007669"/>
    <property type="project" value="InterPro"/>
</dbReference>
<evidence type="ECO:0000256" key="2">
    <source>
        <dbReference type="ARBA" id="ARBA00023002"/>
    </source>
</evidence>
<evidence type="ECO:0000256" key="1">
    <source>
        <dbReference type="ARBA" id="ARBA00010928"/>
    </source>
</evidence>
<comment type="caution">
    <text evidence="6">The sequence shown here is derived from an EMBL/GenBank/DDBJ whole genome shotgun (WGS) entry which is preliminary data.</text>
</comment>
<dbReference type="Proteomes" id="UP001157160">
    <property type="component" value="Unassembled WGS sequence"/>
</dbReference>
<dbReference type="PANTHER" id="PTHR22604:SF105">
    <property type="entry name" value="TRANS-1,2-DIHYDROBENZENE-1,2-DIOL DEHYDROGENASE"/>
    <property type="match status" value="1"/>
</dbReference>
<name>A0AA37UFJ4_9MICO</name>
<accession>A0AA37UFJ4</accession>
<evidence type="ECO:0000313" key="7">
    <source>
        <dbReference type="Proteomes" id="UP001157160"/>
    </source>
</evidence>
<reference evidence="6 7" key="1">
    <citation type="journal article" date="2014" name="Int. J. Syst. Evol. Microbiol.">
        <title>Complete genome sequence of Corynebacterium casei LMG S-19264T (=DSM 44701T), isolated from a smear-ripened cheese.</title>
        <authorList>
            <consortium name="US DOE Joint Genome Institute (JGI-PGF)"/>
            <person name="Walter F."/>
            <person name="Albersmeier A."/>
            <person name="Kalinowski J."/>
            <person name="Ruckert C."/>
        </authorList>
    </citation>
    <scope>NUCLEOTIDE SEQUENCE [LARGE SCALE GENOMIC DNA]</scope>
    <source>
        <strain evidence="6 7">NBRC 112289</strain>
    </source>
</reference>
<dbReference type="Pfam" id="PF01408">
    <property type="entry name" value="GFO_IDH_MocA"/>
    <property type="match status" value="1"/>
</dbReference>
<dbReference type="AlphaFoldDB" id="A0AA37UFJ4"/>